<name>A0A8H7N773_BIOOC</name>
<dbReference type="EMBL" id="JADCTT010000006">
    <property type="protein sequence ID" value="KAF9750362.1"/>
    <property type="molecule type" value="Genomic_DNA"/>
</dbReference>
<dbReference type="CDD" id="cd05918">
    <property type="entry name" value="A_NRPS_SidN3_like"/>
    <property type="match status" value="1"/>
</dbReference>
<feature type="domain" description="AMP-dependent synthetase/ligase" evidence="3">
    <location>
        <begin position="187"/>
        <end position="525"/>
    </location>
</feature>
<dbReference type="SUPFAM" id="SSF56801">
    <property type="entry name" value="Acetyl-CoA synthetase-like"/>
    <property type="match status" value="1"/>
</dbReference>
<evidence type="ECO:0000256" key="2">
    <source>
        <dbReference type="ARBA" id="ARBA00022553"/>
    </source>
</evidence>
<dbReference type="GO" id="GO:0005737">
    <property type="term" value="C:cytoplasm"/>
    <property type="evidence" value="ECO:0007669"/>
    <property type="project" value="TreeGrafter"/>
</dbReference>
<dbReference type="GO" id="GO:0043041">
    <property type="term" value="P:amino acid activation for nonribosomal peptide biosynthetic process"/>
    <property type="evidence" value="ECO:0007669"/>
    <property type="project" value="TreeGrafter"/>
</dbReference>
<sequence length="710" mass="78064">MPGPTIATVPVRYYLDRSEKISSFLHAVQKDSLDTVPYEQAGLQNISKLGEDAQAATDFRTLLVIQPTIKKSDRESGGQSVLLEGSEEREIRHESMGNYFEYPLVLVSNVYEDQIDQRFFYDRNVISDERIVAISNHLDYAVQQLLTKPDEYLLGDVSLVSSWDLQHAVNSQKLCEATRSCTHWLIKEQIEARPSDLAVAAWDGDLTYKQLGIYSARLAVKLQTLGVGPEVLVPFCFPKSAWAIVTMVAIQMAGGAFVPLDPAAPIPRLQNIVKGTGASLVIGPPSNRQILDELHSRVLLVDKEAILELPDPVQPVSCNTRPENASFIIFTSGSTGTPKGIVIQHDQVCTSFCSGHVQNLGLGPGTRVFQFAAYTFDMGIYDVMGSLSKGACICVPTDHDRLYDLAASIRSFKANFLSCTPTVANLLHPDEVPLLKVIVLAGEAITMKTSDRWKDHVHLNGLYGPAEGNCCAHNTLVGENGRPFDIGIPLASALWVVSPENIKELVPVGCVGELLIQGPMLARGYINVSAEQASNWIENVDWLPGGEMSHRRAYKTGDLVRRNADGTYDYLGRKDTQVKIRGQRVELGEIESLMYNFLPKQMSAIVEVAQREGEDFTDLFALIWYTDSSEAITQGPARLLDLVSPEAQSLISSLNNSLERLLPSYAMPSLYLVFKGTPSTTTSGKVDRKSLAALAASVSPQDRLRFSPKY</sequence>
<gene>
    <name evidence="5" type="ORF">IM811_014582</name>
</gene>
<dbReference type="Pfam" id="PF00501">
    <property type="entry name" value="AMP-binding"/>
    <property type="match status" value="1"/>
</dbReference>
<dbReference type="InterPro" id="IPR000873">
    <property type="entry name" value="AMP-dep_synth/lig_dom"/>
</dbReference>
<dbReference type="InterPro" id="IPR042099">
    <property type="entry name" value="ANL_N_sf"/>
</dbReference>
<evidence type="ECO:0000313" key="6">
    <source>
        <dbReference type="Proteomes" id="UP000616885"/>
    </source>
</evidence>
<evidence type="ECO:0000259" key="4">
    <source>
        <dbReference type="Pfam" id="PF00668"/>
    </source>
</evidence>
<reference evidence="5" key="1">
    <citation type="submission" date="2020-10" db="EMBL/GenBank/DDBJ databases">
        <title>High-Quality Genome Resource of Clonostachys rosea strain S41 by Oxford Nanopore Long-Read Sequencing.</title>
        <authorList>
            <person name="Wang H."/>
        </authorList>
    </citation>
    <scope>NUCLEOTIDE SEQUENCE</scope>
    <source>
        <strain evidence="5">S41</strain>
    </source>
</reference>
<evidence type="ECO:0000256" key="1">
    <source>
        <dbReference type="ARBA" id="ARBA00022450"/>
    </source>
</evidence>
<dbReference type="GO" id="GO:0044550">
    <property type="term" value="P:secondary metabolite biosynthetic process"/>
    <property type="evidence" value="ECO:0007669"/>
    <property type="project" value="TreeGrafter"/>
</dbReference>
<dbReference type="InterPro" id="IPR045851">
    <property type="entry name" value="AMP-bd_C_sf"/>
</dbReference>
<evidence type="ECO:0008006" key="7">
    <source>
        <dbReference type="Google" id="ProtNLM"/>
    </source>
</evidence>
<dbReference type="PANTHER" id="PTHR45527:SF1">
    <property type="entry name" value="FATTY ACID SYNTHASE"/>
    <property type="match status" value="1"/>
</dbReference>
<dbReference type="Pfam" id="PF00668">
    <property type="entry name" value="Condensation"/>
    <property type="match status" value="1"/>
</dbReference>
<dbReference type="Gene3D" id="3.30.300.30">
    <property type="match status" value="1"/>
</dbReference>
<dbReference type="NCBIfam" id="TIGR01733">
    <property type="entry name" value="AA-adenyl-dom"/>
    <property type="match status" value="1"/>
</dbReference>
<proteinExistence type="predicted"/>
<keyword evidence="2" id="KW-0597">Phosphoprotein</keyword>
<dbReference type="InterPro" id="IPR020845">
    <property type="entry name" value="AMP-binding_CS"/>
</dbReference>
<dbReference type="Gene3D" id="3.30.559.30">
    <property type="entry name" value="Nonribosomal peptide synthetase, condensation domain"/>
    <property type="match status" value="1"/>
</dbReference>
<dbReference type="PANTHER" id="PTHR45527">
    <property type="entry name" value="NONRIBOSOMAL PEPTIDE SYNTHETASE"/>
    <property type="match status" value="1"/>
</dbReference>
<dbReference type="GO" id="GO:0003824">
    <property type="term" value="F:catalytic activity"/>
    <property type="evidence" value="ECO:0007669"/>
    <property type="project" value="InterPro"/>
</dbReference>
<dbReference type="GO" id="GO:0031177">
    <property type="term" value="F:phosphopantetheine binding"/>
    <property type="evidence" value="ECO:0007669"/>
    <property type="project" value="TreeGrafter"/>
</dbReference>
<dbReference type="InterPro" id="IPR010071">
    <property type="entry name" value="AA_adenyl_dom"/>
</dbReference>
<feature type="domain" description="Condensation" evidence="4">
    <location>
        <begin position="1"/>
        <end position="152"/>
    </location>
</feature>
<dbReference type="PROSITE" id="PS00455">
    <property type="entry name" value="AMP_BINDING"/>
    <property type="match status" value="1"/>
</dbReference>
<evidence type="ECO:0000313" key="5">
    <source>
        <dbReference type="EMBL" id="KAF9750362.1"/>
    </source>
</evidence>
<comment type="caution">
    <text evidence="5">The sequence shown here is derived from an EMBL/GenBank/DDBJ whole genome shotgun (WGS) entry which is preliminary data.</text>
</comment>
<accession>A0A8H7N773</accession>
<dbReference type="AlphaFoldDB" id="A0A8H7N773"/>
<dbReference type="Gene3D" id="3.40.50.12780">
    <property type="entry name" value="N-terminal domain of ligase-like"/>
    <property type="match status" value="1"/>
</dbReference>
<protein>
    <recommendedName>
        <fullName evidence="7">AMP-dependent synthetase/ligase domain-containing protein</fullName>
    </recommendedName>
</protein>
<evidence type="ECO:0000259" key="3">
    <source>
        <dbReference type="Pfam" id="PF00501"/>
    </source>
</evidence>
<dbReference type="SUPFAM" id="SSF52777">
    <property type="entry name" value="CoA-dependent acyltransferases"/>
    <property type="match status" value="1"/>
</dbReference>
<keyword evidence="1" id="KW-0596">Phosphopantetheine</keyword>
<dbReference type="Proteomes" id="UP000616885">
    <property type="component" value="Unassembled WGS sequence"/>
</dbReference>
<organism evidence="5 6">
    <name type="scientific">Bionectria ochroleuca</name>
    <name type="common">Gliocladium roseum</name>
    <dbReference type="NCBI Taxonomy" id="29856"/>
    <lineage>
        <taxon>Eukaryota</taxon>
        <taxon>Fungi</taxon>
        <taxon>Dikarya</taxon>
        <taxon>Ascomycota</taxon>
        <taxon>Pezizomycotina</taxon>
        <taxon>Sordariomycetes</taxon>
        <taxon>Hypocreomycetidae</taxon>
        <taxon>Hypocreales</taxon>
        <taxon>Bionectriaceae</taxon>
        <taxon>Clonostachys</taxon>
    </lineage>
</organism>
<dbReference type="InterPro" id="IPR001242">
    <property type="entry name" value="Condensation_dom"/>
</dbReference>